<dbReference type="InterPro" id="IPR015943">
    <property type="entry name" value="WD40/YVTN_repeat-like_dom_sf"/>
</dbReference>
<keyword evidence="4" id="KW-0175">Coiled coil</keyword>
<gene>
    <name evidence="7" type="ORF">ASPWEDRAFT_25867</name>
</gene>
<organism evidence="7 8">
    <name type="scientific">Aspergillus wentii DTO 134E9</name>
    <dbReference type="NCBI Taxonomy" id="1073089"/>
    <lineage>
        <taxon>Eukaryota</taxon>
        <taxon>Fungi</taxon>
        <taxon>Dikarya</taxon>
        <taxon>Ascomycota</taxon>
        <taxon>Pezizomycotina</taxon>
        <taxon>Eurotiomycetes</taxon>
        <taxon>Eurotiomycetidae</taxon>
        <taxon>Eurotiales</taxon>
        <taxon>Aspergillaceae</taxon>
        <taxon>Aspergillus</taxon>
        <taxon>Aspergillus subgen. Cremei</taxon>
    </lineage>
</organism>
<feature type="coiled-coil region" evidence="4">
    <location>
        <begin position="31"/>
        <end position="58"/>
    </location>
</feature>
<dbReference type="VEuPathDB" id="FungiDB:ASPWEDRAFT_25867"/>
<evidence type="ECO:0000256" key="3">
    <source>
        <dbReference type="PROSITE-ProRule" id="PRU00221"/>
    </source>
</evidence>
<dbReference type="Proteomes" id="UP000184383">
    <property type="component" value="Unassembled WGS sequence"/>
</dbReference>
<dbReference type="Pfam" id="PF00400">
    <property type="entry name" value="WD40"/>
    <property type="match status" value="3"/>
</dbReference>
<evidence type="ECO:0000256" key="1">
    <source>
        <dbReference type="ARBA" id="ARBA00022574"/>
    </source>
</evidence>
<dbReference type="OrthoDB" id="674604at2759"/>
<feature type="domain" description="NACHT" evidence="6">
    <location>
        <begin position="201"/>
        <end position="354"/>
    </location>
</feature>
<dbReference type="Pfam" id="PF24883">
    <property type="entry name" value="NPHP3_N"/>
    <property type="match status" value="1"/>
</dbReference>
<dbReference type="InterPro" id="IPR036322">
    <property type="entry name" value="WD40_repeat_dom_sf"/>
</dbReference>
<dbReference type="Gene3D" id="3.40.50.300">
    <property type="entry name" value="P-loop containing nucleotide triphosphate hydrolases"/>
    <property type="match status" value="1"/>
</dbReference>
<keyword evidence="5" id="KW-0732">Signal</keyword>
<keyword evidence="2" id="KW-0677">Repeat</keyword>
<evidence type="ECO:0000313" key="7">
    <source>
        <dbReference type="EMBL" id="OJJ36390.1"/>
    </source>
</evidence>
<dbReference type="SUPFAM" id="SSF82171">
    <property type="entry name" value="DPP6 N-terminal domain-like"/>
    <property type="match status" value="1"/>
</dbReference>
<dbReference type="PROSITE" id="PS50837">
    <property type="entry name" value="NACHT"/>
    <property type="match status" value="1"/>
</dbReference>
<evidence type="ECO:0000259" key="6">
    <source>
        <dbReference type="PROSITE" id="PS50837"/>
    </source>
</evidence>
<feature type="repeat" description="WD" evidence="3">
    <location>
        <begin position="1000"/>
        <end position="1032"/>
    </location>
</feature>
<feature type="signal peptide" evidence="5">
    <location>
        <begin position="1"/>
        <end position="22"/>
    </location>
</feature>
<dbReference type="InterPro" id="IPR056884">
    <property type="entry name" value="NPHP3-like_N"/>
</dbReference>
<feature type="repeat" description="WD" evidence="3">
    <location>
        <begin position="1166"/>
        <end position="1207"/>
    </location>
</feature>
<dbReference type="GeneID" id="63748630"/>
<dbReference type="PANTHER" id="PTHR44129">
    <property type="entry name" value="WD REPEAT-CONTAINING PROTEIN POP1"/>
    <property type="match status" value="1"/>
</dbReference>
<reference evidence="8" key="1">
    <citation type="journal article" date="2017" name="Genome Biol.">
        <title>Comparative genomics reveals high biological diversity and specific adaptations in the industrially and medically important fungal genus Aspergillus.</title>
        <authorList>
            <person name="de Vries R.P."/>
            <person name="Riley R."/>
            <person name="Wiebenga A."/>
            <person name="Aguilar-Osorio G."/>
            <person name="Amillis S."/>
            <person name="Uchima C.A."/>
            <person name="Anderluh G."/>
            <person name="Asadollahi M."/>
            <person name="Askin M."/>
            <person name="Barry K."/>
            <person name="Battaglia E."/>
            <person name="Bayram O."/>
            <person name="Benocci T."/>
            <person name="Braus-Stromeyer S.A."/>
            <person name="Caldana C."/>
            <person name="Canovas D."/>
            <person name="Cerqueira G.C."/>
            <person name="Chen F."/>
            <person name="Chen W."/>
            <person name="Choi C."/>
            <person name="Clum A."/>
            <person name="Dos Santos R.A."/>
            <person name="Damasio A.R."/>
            <person name="Diallinas G."/>
            <person name="Emri T."/>
            <person name="Fekete E."/>
            <person name="Flipphi M."/>
            <person name="Freyberg S."/>
            <person name="Gallo A."/>
            <person name="Gournas C."/>
            <person name="Habgood R."/>
            <person name="Hainaut M."/>
            <person name="Harispe M.L."/>
            <person name="Henrissat B."/>
            <person name="Hilden K.S."/>
            <person name="Hope R."/>
            <person name="Hossain A."/>
            <person name="Karabika E."/>
            <person name="Karaffa L."/>
            <person name="Karanyi Z."/>
            <person name="Krasevec N."/>
            <person name="Kuo A."/>
            <person name="Kusch H."/>
            <person name="LaButti K."/>
            <person name="Lagendijk E.L."/>
            <person name="Lapidus A."/>
            <person name="Levasseur A."/>
            <person name="Lindquist E."/>
            <person name="Lipzen A."/>
            <person name="Logrieco A.F."/>
            <person name="MacCabe A."/>
            <person name="Maekelae M.R."/>
            <person name="Malavazi I."/>
            <person name="Melin P."/>
            <person name="Meyer V."/>
            <person name="Mielnichuk N."/>
            <person name="Miskei M."/>
            <person name="Molnar A.P."/>
            <person name="Mule G."/>
            <person name="Ngan C.Y."/>
            <person name="Orejas M."/>
            <person name="Orosz E."/>
            <person name="Ouedraogo J.P."/>
            <person name="Overkamp K.M."/>
            <person name="Park H.-S."/>
            <person name="Perrone G."/>
            <person name="Piumi F."/>
            <person name="Punt P.J."/>
            <person name="Ram A.F."/>
            <person name="Ramon A."/>
            <person name="Rauscher S."/>
            <person name="Record E."/>
            <person name="Riano-Pachon D.M."/>
            <person name="Robert V."/>
            <person name="Roehrig J."/>
            <person name="Ruller R."/>
            <person name="Salamov A."/>
            <person name="Salih N.S."/>
            <person name="Samson R.A."/>
            <person name="Sandor E."/>
            <person name="Sanguinetti M."/>
            <person name="Schuetze T."/>
            <person name="Sepcic K."/>
            <person name="Shelest E."/>
            <person name="Sherlock G."/>
            <person name="Sophianopoulou V."/>
            <person name="Squina F.M."/>
            <person name="Sun H."/>
            <person name="Susca A."/>
            <person name="Todd R.B."/>
            <person name="Tsang A."/>
            <person name="Unkles S.E."/>
            <person name="van de Wiele N."/>
            <person name="van Rossen-Uffink D."/>
            <person name="Oliveira J.V."/>
            <person name="Vesth T.C."/>
            <person name="Visser J."/>
            <person name="Yu J.-H."/>
            <person name="Zhou M."/>
            <person name="Andersen M.R."/>
            <person name="Archer D.B."/>
            <person name="Baker S.E."/>
            <person name="Benoit I."/>
            <person name="Brakhage A.A."/>
            <person name="Braus G.H."/>
            <person name="Fischer R."/>
            <person name="Frisvad J.C."/>
            <person name="Goldman G.H."/>
            <person name="Houbraken J."/>
            <person name="Oakley B."/>
            <person name="Pocsi I."/>
            <person name="Scazzocchio C."/>
            <person name="Seiboth B."/>
            <person name="vanKuyk P.A."/>
            <person name="Wortman J."/>
            <person name="Dyer P.S."/>
            <person name="Grigoriev I.V."/>
        </authorList>
    </citation>
    <scope>NUCLEOTIDE SEQUENCE [LARGE SCALE GENOMIC DNA]</scope>
    <source>
        <strain evidence="8">DTO 134E9</strain>
    </source>
</reference>
<dbReference type="STRING" id="1073089.A0A1L9RN72"/>
<keyword evidence="1 3" id="KW-0853">WD repeat</keyword>
<evidence type="ECO:0000256" key="4">
    <source>
        <dbReference type="SAM" id="Coils"/>
    </source>
</evidence>
<dbReference type="RefSeq" id="XP_040690066.1">
    <property type="nucleotide sequence ID" value="XM_040832782.1"/>
</dbReference>
<dbReference type="SMART" id="SM00320">
    <property type="entry name" value="WD40"/>
    <property type="match status" value="11"/>
</dbReference>
<evidence type="ECO:0000256" key="5">
    <source>
        <dbReference type="SAM" id="SignalP"/>
    </source>
</evidence>
<dbReference type="InterPro" id="IPR050349">
    <property type="entry name" value="WD_LIS1/nudF_dynein_reg"/>
</dbReference>
<accession>A0A1L9RN72</accession>
<dbReference type="PROSITE" id="PS50082">
    <property type="entry name" value="WD_REPEATS_2"/>
    <property type="match status" value="2"/>
</dbReference>
<dbReference type="InterPro" id="IPR001680">
    <property type="entry name" value="WD40_rpt"/>
</dbReference>
<evidence type="ECO:0000313" key="8">
    <source>
        <dbReference type="Proteomes" id="UP000184383"/>
    </source>
</evidence>
<proteinExistence type="predicted"/>
<feature type="chain" id="PRO_5012544239" description="NACHT domain-containing protein" evidence="5">
    <location>
        <begin position="23"/>
        <end position="1400"/>
    </location>
</feature>
<protein>
    <recommendedName>
        <fullName evidence="6">NACHT domain-containing protein</fullName>
    </recommendedName>
</protein>
<dbReference type="Gene3D" id="2.130.10.10">
    <property type="entry name" value="YVTN repeat-like/Quinoprotein amine dehydrogenase"/>
    <property type="match status" value="3"/>
</dbReference>
<dbReference type="InterPro" id="IPR007111">
    <property type="entry name" value="NACHT_NTPase"/>
</dbReference>
<dbReference type="EMBL" id="KV878211">
    <property type="protein sequence ID" value="OJJ36390.1"/>
    <property type="molecule type" value="Genomic_DNA"/>
</dbReference>
<name>A0A1L9RN72_ASPWE</name>
<sequence>MDGLSAAANAFAVIQLAASVAGLCAKYAAGVRDARRDISRLQVETEALQRILKGLDETTIGRASSPSSSTSDDLAFAVQQCQFTLSDLVARLDPPEDSTGKRLMSRFGLRALKWPLKNHEVDKIIDALSRHKTTIVLALTREQRESTTAIEKAYLTDRLPVAEDAAFNSHLWEQKPRCLEGTRASLVTQIKIWSQGPWSEPIFWLRGMAGTGKSTVALTIAHHLHENGLLGGSFFFSRGRGDLGSARKLFTTIASQLAAAAPGFKATLSAILSESPNIIRDGLQDQWNKLIIQPLNALPTTEKPKTCVMIIDALDECDDEDAIRLLLRLLPQIKLVTAVRLRILITSRPESLINLGFRRLPQDDHRDFALHEIEPDITEKDISHFLSTEFETIRLNYEIEQEWPDIESVQLLVKKSSCLFIYAATVSRFVQTSKYSHPEERLTLLLEGSIFPNSPEGQLDAMYMQILKQSVLGDSDGLEKEELAKHFREIVGSIVVLFDALDVCTLCELIGHPEKRLRAVLSNLHSVLDVPVTGNRPIQLLHPSFRDFLTNQKRCTDELLWTDEKSTHKDLFMKCMDVLSQHLKSDICDLKYPGTLAKDVKKSKIDSVFPSFVQYACRYWIDHLIKTEITNDCTNVVHDFMETHFLHWLEGLSLMGLTAEGVLMLSALEKAITALESRTLEMIQDAKRFALSNKPVIEEAPLQIYSSALLFTPENSLIRRCYESYIPAWISQKPKVSQNWSSLLQTIDCGSRLMKHVSISPDGKLIASSALRGEVKLWYTATGAPYCVLGNSDLYIADLTFTPDSSALLITSDSSIVRCNIPTGETSVMSIPQGSGTTRGRTALSSDCSLLALKNGYSQIEIWDMKAESMTSTFMDPDSSLITGAAFSPDGKQLATANHKGHIYIRQLAAGLMVQNLWTNEGNNSIAFSTDGQFIISWSSQQLGFKLWNCSTWEMYNMETGNVNILNVAFSPKEGLIACVCTGDIVKIFNATTRQEVGCLTGHLGYVTDIAFTPDGKSIASVSHDGTLKIWDSIPEGAIPVNDSLMTADQCEISFDGRFAVSSSVNGTVRIRNRATGSVIHQHEYREYIRQLVFSPDNTLIAVNPDYSETTVVDIASGRARFSIGIADDIQRRDVAFSPDSKLVAYAQGHSIIVKKTLTGEEYCTLHEDRGGVMAIAFSPDGNGIASGSTEHTMRVWSIAAKEKSYTLEVTVDARLDDGYPFADIKFSSDGKLVACVFPYSSSVTLWEPITGEVRSYKPQPNTSVGYIAISPDKKLIAALKKGGLVDIWDIATGDRVRTCGIEHQFPYHIYFDSIYFTPDAICLKNIKGLWSHPLSDESGTKSDSANMHFTGTWIVWRGQNILRLPPGYRDAVVAVRGDVIVLENGNTAVIEFDRKELTF</sequence>
<dbReference type="PROSITE" id="PS50294">
    <property type="entry name" value="WD_REPEATS_REGION"/>
    <property type="match status" value="2"/>
</dbReference>
<dbReference type="SUPFAM" id="SSF52540">
    <property type="entry name" value="P-loop containing nucleoside triphosphate hydrolases"/>
    <property type="match status" value="1"/>
</dbReference>
<evidence type="ECO:0000256" key="2">
    <source>
        <dbReference type="ARBA" id="ARBA00022737"/>
    </source>
</evidence>
<dbReference type="InterPro" id="IPR027417">
    <property type="entry name" value="P-loop_NTPase"/>
</dbReference>
<keyword evidence="8" id="KW-1185">Reference proteome</keyword>
<dbReference type="SUPFAM" id="SSF50978">
    <property type="entry name" value="WD40 repeat-like"/>
    <property type="match status" value="2"/>
</dbReference>